<dbReference type="EMBL" id="JAUEPR010000049">
    <property type="protein sequence ID" value="KAK0471529.1"/>
    <property type="molecule type" value="Genomic_DNA"/>
</dbReference>
<reference evidence="2" key="1">
    <citation type="submission" date="2023-06" db="EMBL/GenBank/DDBJ databases">
        <authorList>
            <consortium name="Lawrence Berkeley National Laboratory"/>
            <person name="Ahrendt S."/>
            <person name="Sahu N."/>
            <person name="Indic B."/>
            <person name="Wong-Bajracharya J."/>
            <person name="Merenyi Z."/>
            <person name="Ke H.-M."/>
            <person name="Monk M."/>
            <person name="Kocsube S."/>
            <person name="Drula E."/>
            <person name="Lipzen A."/>
            <person name="Balint B."/>
            <person name="Henrissat B."/>
            <person name="Andreopoulos B."/>
            <person name="Martin F.M."/>
            <person name="Harder C.B."/>
            <person name="Rigling D."/>
            <person name="Ford K.L."/>
            <person name="Foster G.D."/>
            <person name="Pangilinan J."/>
            <person name="Papanicolaou A."/>
            <person name="Barry K."/>
            <person name="LaButti K."/>
            <person name="Viragh M."/>
            <person name="Koriabine M."/>
            <person name="Yan M."/>
            <person name="Riley R."/>
            <person name="Champramary S."/>
            <person name="Plett K.L."/>
            <person name="Tsai I.J."/>
            <person name="Slot J."/>
            <person name="Sipos G."/>
            <person name="Plett J."/>
            <person name="Nagy L.G."/>
            <person name="Grigoriev I.V."/>
        </authorList>
    </citation>
    <scope>NUCLEOTIDE SEQUENCE</scope>
    <source>
        <strain evidence="2">ICMP 16352</strain>
    </source>
</reference>
<evidence type="ECO:0000313" key="2">
    <source>
        <dbReference type="EMBL" id="KAK0471529.1"/>
    </source>
</evidence>
<name>A0AA39NTY6_9AGAR</name>
<sequence>MDLPYTIGPGGTNGPSLRPFTEGGECPGDNDQEGEEWMRKEIDKLEAVEMGLAIKYGIDNVGGIDSVEVFEEAKARAFLGNPEFVLDAERMDRLGTLRAAAAQRALYFGRSEVVSPVNASRDRIYLERNINVDE</sequence>
<accession>A0AA39NTY6</accession>
<keyword evidence="3" id="KW-1185">Reference proteome</keyword>
<organism evidence="2 3">
    <name type="scientific">Armillaria novae-zelandiae</name>
    <dbReference type="NCBI Taxonomy" id="153914"/>
    <lineage>
        <taxon>Eukaryota</taxon>
        <taxon>Fungi</taxon>
        <taxon>Dikarya</taxon>
        <taxon>Basidiomycota</taxon>
        <taxon>Agaricomycotina</taxon>
        <taxon>Agaricomycetes</taxon>
        <taxon>Agaricomycetidae</taxon>
        <taxon>Agaricales</taxon>
        <taxon>Marasmiineae</taxon>
        <taxon>Physalacriaceae</taxon>
        <taxon>Armillaria</taxon>
    </lineage>
</organism>
<dbReference type="Proteomes" id="UP001175227">
    <property type="component" value="Unassembled WGS sequence"/>
</dbReference>
<comment type="caution">
    <text evidence="2">The sequence shown here is derived from an EMBL/GenBank/DDBJ whole genome shotgun (WGS) entry which is preliminary data.</text>
</comment>
<dbReference type="AlphaFoldDB" id="A0AA39NTY6"/>
<gene>
    <name evidence="2" type="ORF">IW261DRAFT_1571824</name>
</gene>
<feature type="region of interest" description="Disordered" evidence="1">
    <location>
        <begin position="1"/>
        <end position="33"/>
    </location>
</feature>
<protein>
    <submittedName>
        <fullName evidence="2">Uncharacterized protein</fullName>
    </submittedName>
</protein>
<evidence type="ECO:0000313" key="3">
    <source>
        <dbReference type="Proteomes" id="UP001175227"/>
    </source>
</evidence>
<evidence type="ECO:0000256" key="1">
    <source>
        <dbReference type="SAM" id="MobiDB-lite"/>
    </source>
</evidence>
<proteinExistence type="predicted"/>